<sequence length="99" mass="10767">MMMLPMIGVFLVVVLLLIGSGGDGGCAVSWLAHQQVVSVASVLRRSFTGYRRQPRLCGDTVSMLSHDKDVTHRLGSTDGRAHGRGRVTGRTTAYRSYEC</sequence>
<name>A0A2M3ZNT7_9DIPT</name>
<protein>
    <submittedName>
        <fullName evidence="2">Putative secreted peptide</fullName>
    </submittedName>
</protein>
<evidence type="ECO:0000256" key="1">
    <source>
        <dbReference type="SAM" id="SignalP"/>
    </source>
</evidence>
<proteinExistence type="predicted"/>
<feature type="chain" id="PRO_5014811455" evidence="1">
    <location>
        <begin position="23"/>
        <end position="99"/>
    </location>
</feature>
<keyword evidence="1" id="KW-0732">Signal</keyword>
<feature type="signal peptide" evidence="1">
    <location>
        <begin position="1"/>
        <end position="22"/>
    </location>
</feature>
<organism evidence="2">
    <name type="scientific">Anopheles braziliensis</name>
    <dbReference type="NCBI Taxonomy" id="58242"/>
    <lineage>
        <taxon>Eukaryota</taxon>
        <taxon>Metazoa</taxon>
        <taxon>Ecdysozoa</taxon>
        <taxon>Arthropoda</taxon>
        <taxon>Hexapoda</taxon>
        <taxon>Insecta</taxon>
        <taxon>Pterygota</taxon>
        <taxon>Neoptera</taxon>
        <taxon>Endopterygota</taxon>
        <taxon>Diptera</taxon>
        <taxon>Nematocera</taxon>
        <taxon>Culicoidea</taxon>
        <taxon>Culicidae</taxon>
        <taxon>Anophelinae</taxon>
        <taxon>Anopheles</taxon>
    </lineage>
</organism>
<dbReference type="AlphaFoldDB" id="A0A2M3ZNT7"/>
<accession>A0A2M3ZNT7</accession>
<reference evidence="2" key="1">
    <citation type="submission" date="2018-01" db="EMBL/GenBank/DDBJ databases">
        <title>An insight into the sialome of Amazonian anophelines.</title>
        <authorList>
            <person name="Ribeiro J.M."/>
            <person name="Scarpassa V."/>
            <person name="Calvo E."/>
        </authorList>
    </citation>
    <scope>NUCLEOTIDE SEQUENCE</scope>
    <source>
        <tissue evidence="2">Salivary glands</tissue>
    </source>
</reference>
<evidence type="ECO:0000313" key="2">
    <source>
        <dbReference type="EMBL" id="MBW30165.1"/>
    </source>
</evidence>
<dbReference type="EMBL" id="GGFM01009414">
    <property type="protein sequence ID" value="MBW30165.1"/>
    <property type="molecule type" value="Transcribed_RNA"/>
</dbReference>